<keyword evidence="14" id="KW-0829">Tyrosine-protein kinase</keyword>
<evidence type="ECO:0000256" key="5">
    <source>
        <dbReference type="ARBA" id="ARBA00022475"/>
    </source>
</evidence>
<evidence type="ECO:0000256" key="15">
    <source>
        <dbReference type="ARBA" id="ARBA00051245"/>
    </source>
</evidence>
<comment type="subcellular location">
    <subcellularLocation>
        <location evidence="1">Cell inner membrane</location>
        <topology evidence="1">Multi-pass membrane protein</topology>
    </subcellularLocation>
</comment>
<dbReference type="InterPro" id="IPR025669">
    <property type="entry name" value="AAA_dom"/>
</dbReference>
<evidence type="ECO:0000256" key="11">
    <source>
        <dbReference type="ARBA" id="ARBA00022840"/>
    </source>
</evidence>
<gene>
    <name evidence="21" type="ORF">GCM10011534_41860</name>
</gene>
<keyword evidence="11" id="KW-0067">ATP-binding</keyword>
<sequence length="743" mass="81950">MAMTSGMSDAFGRGILSIPSRGAARGDSDGVDLGDLSRGVWRGRFVILAVALACGLIAALAVNQVTPRYSSVSQVLLESRERRYMTDEQVVSDLKLNDQVVASEISIMRSNVLLETVIQSLDESHPGLIDAIDPAKQEPGAIDRAKSVIKSVLSLGGSDGETVDEVSRRARLERLTWAIRNNVEIWRDGDAYIISISAKTVNPELSAALAGTIAEQYIALQLQGRQQTAAQATEWIEKRVNELRAQVEIAEDKVEDYRARMLVSHGTSLDIISQRMVTLNDELVKARIARVTAEARHQEITRLMETGGYEALGSMLGSDTITELLQRRVDILANDAQWAESFGEDHPERQKLARQLAEVDRALSVEFQRAADAQRNEVEIARVSEQTLGKDLDDIEEKYLSISRGSIGLRELEREAEAARNMYKDLLNRYAETRTQEQFQAADARIVERATVPGSPSSPRPKLMIFLGLMVGGTLGLGYVLYQVLARPTYRNLADLEAETGMPVLSVVPARDWGCTADALAEVEAKPLGPVAEAVRKLRNELSLGSEDTEPLSVALMSALPGEGKTTTTLLLARLAEMADKLVIVVDCDMRQNSIQKEYRWTMEHDFGDLIRGECDLLDAVYTETGRGFDVLAARERLPDAADLLSSDWLRGVLDELKDYYDVILVNCPAMLPAADALAVARAVDQRVMLVRHDDTPRPAVKRALSMLENNGLDTHGNVLTQVDPDTVPQAYLYEYGYDLRDA</sequence>
<evidence type="ECO:0000259" key="19">
    <source>
        <dbReference type="Pfam" id="PF13614"/>
    </source>
</evidence>
<dbReference type="GO" id="GO:0004713">
    <property type="term" value="F:protein tyrosine kinase activity"/>
    <property type="evidence" value="ECO:0007669"/>
    <property type="project" value="TreeGrafter"/>
</dbReference>
<reference evidence="21" key="1">
    <citation type="journal article" date="2014" name="Int. J. Syst. Evol. Microbiol.">
        <title>Complete genome sequence of Corynebacterium casei LMG S-19264T (=DSM 44701T), isolated from a smear-ripened cheese.</title>
        <authorList>
            <consortium name="US DOE Joint Genome Institute (JGI-PGF)"/>
            <person name="Walter F."/>
            <person name="Albersmeier A."/>
            <person name="Kalinowski J."/>
            <person name="Ruckert C."/>
        </authorList>
    </citation>
    <scope>NUCLEOTIDE SEQUENCE</scope>
    <source>
        <strain evidence="21">CGMCC 1.6293</strain>
    </source>
</reference>
<dbReference type="InterPro" id="IPR032807">
    <property type="entry name" value="GNVR"/>
</dbReference>
<dbReference type="Gene3D" id="3.40.50.300">
    <property type="entry name" value="P-loop containing nucleotide triphosphate hydrolases"/>
    <property type="match status" value="1"/>
</dbReference>
<keyword evidence="9" id="KW-0547">Nucleotide-binding</keyword>
<keyword evidence="6" id="KW-0997">Cell inner membrane</keyword>
<keyword evidence="5" id="KW-1003">Cell membrane</keyword>
<evidence type="ECO:0000256" key="1">
    <source>
        <dbReference type="ARBA" id="ARBA00004429"/>
    </source>
</evidence>
<keyword evidence="7" id="KW-0808">Transferase</keyword>
<keyword evidence="10" id="KW-0418">Kinase</keyword>
<keyword evidence="12 17" id="KW-1133">Transmembrane helix</keyword>
<feature type="domain" description="AAA" evidence="19">
    <location>
        <begin position="562"/>
        <end position="675"/>
    </location>
</feature>
<dbReference type="PANTHER" id="PTHR32309:SF13">
    <property type="entry name" value="FERRIC ENTEROBACTIN TRANSPORT PROTEIN FEPE"/>
    <property type="match status" value="1"/>
</dbReference>
<evidence type="ECO:0000256" key="8">
    <source>
        <dbReference type="ARBA" id="ARBA00022692"/>
    </source>
</evidence>
<keyword evidence="16" id="KW-0175">Coiled coil</keyword>
<reference evidence="21" key="2">
    <citation type="submission" date="2020-09" db="EMBL/GenBank/DDBJ databases">
        <authorList>
            <person name="Sun Q."/>
            <person name="Zhou Y."/>
        </authorList>
    </citation>
    <scope>NUCLEOTIDE SEQUENCE</scope>
    <source>
        <strain evidence="21">CGMCC 1.6293</strain>
    </source>
</reference>
<dbReference type="SUPFAM" id="SSF52540">
    <property type="entry name" value="P-loop containing nucleoside triphosphate hydrolases"/>
    <property type="match status" value="1"/>
</dbReference>
<evidence type="ECO:0000256" key="10">
    <source>
        <dbReference type="ARBA" id="ARBA00022777"/>
    </source>
</evidence>
<evidence type="ECO:0000256" key="6">
    <source>
        <dbReference type="ARBA" id="ARBA00022519"/>
    </source>
</evidence>
<evidence type="ECO:0000256" key="4">
    <source>
        <dbReference type="ARBA" id="ARBA00011903"/>
    </source>
</evidence>
<dbReference type="CDD" id="cd05387">
    <property type="entry name" value="BY-kinase"/>
    <property type="match status" value="1"/>
</dbReference>
<comment type="similarity">
    <text evidence="3">Belongs to the etk/wzc family.</text>
</comment>
<dbReference type="Pfam" id="PF13614">
    <property type="entry name" value="AAA_31"/>
    <property type="match status" value="1"/>
</dbReference>
<evidence type="ECO:0000256" key="2">
    <source>
        <dbReference type="ARBA" id="ARBA00007316"/>
    </source>
</evidence>
<organism evidence="21 22">
    <name type="scientific">Pseudooceanicola nanhaiensis</name>
    <dbReference type="NCBI Taxonomy" id="375761"/>
    <lineage>
        <taxon>Bacteria</taxon>
        <taxon>Pseudomonadati</taxon>
        <taxon>Pseudomonadota</taxon>
        <taxon>Alphaproteobacteria</taxon>
        <taxon>Rhodobacterales</taxon>
        <taxon>Paracoccaceae</taxon>
        <taxon>Pseudooceanicola</taxon>
    </lineage>
</organism>
<evidence type="ECO:0000256" key="16">
    <source>
        <dbReference type="SAM" id="Coils"/>
    </source>
</evidence>
<evidence type="ECO:0000313" key="21">
    <source>
        <dbReference type="EMBL" id="GGM15400.1"/>
    </source>
</evidence>
<feature type="transmembrane region" description="Helical" evidence="17">
    <location>
        <begin position="463"/>
        <end position="482"/>
    </location>
</feature>
<evidence type="ECO:0000259" key="18">
    <source>
        <dbReference type="Pfam" id="PF02706"/>
    </source>
</evidence>
<feature type="coiled-coil region" evidence="16">
    <location>
        <begin position="409"/>
        <end position="436"/>
    </location>
</feature>
<dbReference type="InterPro" id="IPR005702">
    <property type="entry name" value="Wzc-like_C"/>
</dbReference>
<accession>A0A917T9I3</accession>
<feature type="domain" description="Polysaccharide chain length determinant N-terminal" evidence="18">
    <location>
        <begin position="30"/>
        <end position="121"/>
    </location>
</feature>
<dbReference type="EMBL" id="BMLF01000007">
    <property type="protein sequence ID" value="GGM15400.1"/>
    <property type="molecule type" value="Genomic_DNA"/>
</dbReference>
<dbReference type="InterPro" id="IPR027417">
    <property type="entry name" value="P-loop_NTPase"/>
</dbReference>
<comment type="caution">
    <text evidence="21">The sequence shown here is derived from an EMBL/GenBank/DDBJ whole genome shotgun (WGS) entry which is preliminary data.</text>
</comment>
<dbReference type="RefSeq" id="WP_084178376.1">
    <property type="nucleotide sequence ID" value="NZ_BMLF01000007.1"/>
</dbReference>
<feature type="domain" description="Tyrosine-protein kinase G-rich" evidence="20">
    <location>
        <begin position="411"/>
        <end position="483"/>
    </location>
</feature>
<protein>
    <recommendedName>
        <fullName evidence="4">non-specific protein-tyrosine kinase</fullName>
        <ecNumber evidence="4">2.7.10.2</ecNumber>
    </recommendedName>
</protein>
<evidence type="ECO:0000256" key="7">
    <source>
        <dbReference type="ARBA" id="ARBA00022679"/>
    </source>
</evidence>
<dbReference type="EC" id="2.7.10.2" evidence="4"/>
<dbReference type="GO" id="GO:0005886">
    <property type="term" value="C:plasma membrane"/>
    <property type="evidence" value="ECO:0007669"/>
    <property type="project" value="UniProtKB-SubCell"/>
</dbReference>
<dbReference type="AlphaFoldDB" id="A0A917T9I3"/>
<dbReference type="PANTHER" id="PTHR32309">
    <property type="entry name" value="TYROSINE-PROTEIN KINASE"/>
    <property type="match status" value="1"/>
</dbReference>
<feature type="coiled-coil region" evidence="16">
    <location>
        <begin position="233"/>
        <end position="260"/>
    </location>
</feature>
<comment type="similarity">
    <text evidence="2">Belongs to the CpsD/CapB family.</text>
</comment>
<dbReference type="InterPro" id="IPR050445">
    <property type="entry name" value="Bact_polysacc_biosynth/exp"/>
</dbReference>
<evidence type="ECO:0000313" key="22">
    <source>
        <dbReference type="Proteomes" id="UP000649829"/>
    </source>
</evidence>
<evidence type="ECO:0000256" key="12">
    <source>
        <dbReference type="ARBA" id="ARBA00022989"/>
    </source>
</evidence>
<keyword evidence="22" id="KW-1185">Reference proteome</keyword>
<dbReference type="Pfam" id="PF13807">
    <property type="entry name" value="GNVR"/>
    <property type="match status" value="1"/>
</dbReference>
<evidence type="ECO:0000259" key="20">
    <source>
        <dbReference type="Pfam" id="PF13807"/>
    </source>
</evidence>
<dbReference type="Proteomes" id="UP000649829">
    <property type="component" value="Unassembled WGS sequence"/>
</dbReference>
<keyword evidence="8 17" id="KW-0812">Transmembrane</keyword>
<dbReference type="Pfam" id="PF02706">
    <property type="entry name" value="Wzz"/>
    <property type="match status" value="1"/>
</dbReference>
<dbReference type="InterPro" id="IPR003856">
    <property type="entry name" value="LPS_length_determ_N"/>
</dbReference>
<proteinExistence type="inferred from homology"/>
<keyword evidence="13 17" id="KW-0472">Membrane</keyword>
<comment type="catalytic activity">
    <reaction evidence="15">
        <text>L-tyrosyl-[protein] + ATP = O-phospho-L-tyrosyl-[protein] + ADP + H(+)</text>
        <dbReference type="Rhea" id="RHEA:10596"/>
        <dbReference type="Rhea" id="RHEA-COMP:10136"/>
        <dbReference type="Rhea" id="RHEA-COMP:20101"/>
        <dbReference type="ChEBI" id="CHEBI:15378"/>
        <dbReference type="ChEBI" id="CHEBI:30616"/>
        <dbReference type="ChEBI" id="CHEBI:46858"/>
        <dbReference type="ChEBI" id="CHEBI:61978"/>
        <dbReference type="ChEBI" id="CHEBI:456216"/>
        <dbReference type="EC" id="2.7.10.2"/>
    </reaction>
</comment>
<evidence type="ECO:0000256" key="17">
    <source>
        <dbReference type="SAM" id="Phobius"/>
    </source>
</evidence>
<evidence type="ECO:0000256" key="3">
    <source>
        <dbReference type="ARBA" id="ARBA00008883"/>
    </source>
</evidence>
<evidence type="ECO:0000256" key="13">
    <source>
        <dbReference type="ARBA" id="ARBA00023136"/>
    </source>
</evidence>
<evidence type="ECO:0000256" key="9">
    <source>
        <dbReference type="ARBA" id="ARBA00022741"/>
    </source>
</evidence>
<evidence type="ECO:0000256" key="14">
    <source>
        <dbReference type="ARBA" id="ARBA00023137"/>
    </source>
</evidence>
<feature type="transmembrane region" description="Helical" evidence="17">
    <location>
        <begin position="45"/>
        <end position="62"/>
    </location>
</feature>
<name>A0A917T9I3_9RHOB</name>